<feature type="transmembrane region" description="Helical" evidence="1">
    <location>
        <begin position="53"/>
        <end position="74"/>
    </location>
</feature>
<evidence type="ECO:0000313" key="3">
    <source>
        <dbReference type="Proteomes" id="UP000606003"/>
    </source>
</evidence>
<evidence type="ECO:0000313" key="2">
    <source>
        <dbReference type="EMBL" id="MBD2724250.1"/>
    </source>
</evidence>
<gene>
    <name evidence="2" type="ORF">IC234_19135</name>
</gene>
<keyword evidence="1" id="KW-1133">Transmembrane helix</keyword>
<protein>
    <submittedName>
        <fullName evidence="2">Uncharacterized protein</fullName>
    </submittedName>
</protein>
<dbReference type="Proteomes" id="UP000606003">
    <property type="component" value="Unassembled WGS sequence"/>
</dbReference>
<organism evidence="2 3">
    <name type="scientific">Hymenobacter armeniacus</name>
    <dbReference type="NCBI Taxonomy" id="2771358"/>
    <lineage>
        <taxon>Bacteria</taxon>
        <taxon>Pseudomonadati</taxon>
        <taxon>Bacteroidota</taxon>
        <taxon>Cytophagia</taxon>
        <taxon>Cytophagales</taxon>
        <taxon>Hymenobacteraceae</taxon>
        <taxon>Hymenobacter</taxon>
    </lineage>
</organism>
<feature type="transmembrane region" description="Helical" evidence="1">
    <location>
        <begin position="115"/>
        <end position="135"/>
    </location>
</feature>
<name>A0ABR8JYJ7_9BACT</name>
<feature type="transmembrane region" description="Helical" evidence="1">
    <location>
        <begin position="86"/>
        <end position="103"/>
    </location>
</feature>
<evidence type="ECO:0000256" key="1">
    <source>
        <dbReference type="SAM" id="Phobius"/>
    </source>
</evidence>
<keyword evidence="3" id="KW-1185">Reference proteome</keyword>
<proteinExistence type="predicted"/>
<dbReference type="EMBL" id="JACXAC010000006">
    <property type="protein sequence ID" value="MBD2724250.1"/>
    <property type="molecule type" value="Genomic_DNA"/>
</dbReference>
<sequence length="169" mass="18034">MKLTYPATSSVVPSSPLSSTLCVWLCSNLGGTAHLIASFGLEEPQDVQVPLAIGLLASLISLAAVPVALPFFALAQRASAAWPRRFRAAVGVLLAFGAANYLLLRGLPVGPPENLLAVTWPYLATALLSAGWRYWHVPAAGHMPRTQPAPLLNAWRQRPGRSPYAHLAH</sequence>
<keyword evidence="1" id="KW-0812">Transmembrane</keyword>
<accession>A0ABR8JYJ7</accession>
<comment type="caution">
    <text evidence="2">The sequence shown here is derived from an EMBL/GenBank/DDBJ whole genome shotgun (WGS) entry which is preliminary data.</text>
</comment>
<reference evidence="2 3" key="1">
    <citation type="submission" date="2020-09" db="EMBL/GenBank/DDBJ databases">
        <authorList>
            <person name="Kim M.K."/>
        </authorList>
    </citation>
    <scope>NUCLEOTIDE SEQUENCE [LARGE SCALE GENOMIC DNA]</scope>
    <source>
        <strain evidence="2 3">BT189</strain>
    </source>
</reference>
<keyword evidence="1" id="KW-0472">Membrane</keyword>
<dbReference type="RefSeq" id="WP_190927835.1">
    <property type="nucleotide sequence ID" value="NZ_JACXAC010000006.1"/>
</dbReference>